<evidence type="ECO:0000256" key="1">
    <source>
        <dbReference type="ARBA" id="ARBA00022598"/>
    </source>
</evidence>
<dbReference type="EMBL" id="JADBEM010000001">
    <property type="protein sequence ID" value="MBE1605984.1"/>
    <property type="molecule type" value="Genomic_DNA"/>
</dbReference>
<evidence type="ECO:0000313" key="6">
    <source>
        <dbReference type="EMBL" id="MBE1605984.1"/>
    </source>
</evidence>
<evidence type="ECO:0000256" key="4">
    <source>
        <dbReference type="ARBA" id="ARBA00048819"/>
    </source>
</evidence>
<reference evidence="6" key="1">
    <citation type="submission" date="2020-10" db="EMBL/GenBank/DDBJ databases">
        <title>Sequencing the genomes of 1000 actinobacteria strains.</title>
        <authorList>
            <person name="Klenk H.-P."/>
        </authorList>
    </citation>
    <scope>NUCLEOTIDE SEQUENCE</scope>
    <source>
        <strain evidence="6">DSM 45354</strain>
    </source>
</reference>
<dbReference type="InterPro" id="IPR006336">
    <property type="entry name" value="GCS2"/>
</dbReference>
<keyword evidence="3 5" id="KW-0067">ATP-binding</keyword>
<dbReference type="EC" id="6.3.2.2" evidence="5"/>
<proteinExistence type="inferred from homology"/>
<dbReference type="SUPFAM" id="SSF55931">
    <property type="entry name" value="Glutamine synthetase/guanido kinase"/>
    <property type="match status" value="1"/>
</dbReference>
<comment type="similarity">
    <text evidence="5">Belongs to the glutamate--cysteine ligase type 2 family. YbdK subfamily.</text>
</comment>
<evidence type="ECO:0000256" key="5">
    <source>
        <dbReference type="HAMAP-Rule" id="MF_01609"/>
    </source>
</evidence>
<dbReference type="GO" id="GO:0042398">
    <property type="term" value="P:modified amino acid biosynthetic process"/>
    <property type="evidence" value="ECO:0007669"/>
    <property type="project" value="InterPro"/>
</dbReference>
<comment type="catalytic activity">
    <reaction evidence="4 5">
        <text>L-cysteine + L-glutamate + ATP = gamma-L-glutamyl-L-cysteine + ADP + phosphate + H(+)</text>
        <dbReference type="Rhea" id="RHEA:13285"/>
        <dbReference type="ChEBI" id="CHEBI:15378"/>
        <dbReference type="ChEBI" id="CHEBI:29985"/>
        <dbReference type="ChEBI" id="CHEBI:30616"/>
        <dbReference type="ChEBI" id="CHEBI:35235"/>
        <dbReference type="ChEBI" id="CHEBI:43474"/>
        <dbReference type="ChEBI" id="CHEBI:58173"/>
        <dbReference type="ChEBI" id="CHEBI:456216"/>
        <dbReference type="EC" id="6.3.2.2"/>
    </reaction>
</comment>
<dbReference type="Proteomes" id="UP000638648">
    <property type="component" value="Unassembled WGS sequence"/>
</dbReference>
<dbReference type="PANTHER" id="PTHR36510">
    <property type="entry name" value="GLUTAMATE--CYSTEINE LIGASE 2-RELATED"/>
    <property type="match status" value="1"/>
</dbReference>
<gene>
    <name evidence="6" type="ORF">HEB94_002832</name>
</gene>
<evidence type="ECO:0000256" key="2">
    <source>
        <dbReference type="ARBA" id="ARBA00022741"/>
    </source>
</evidence>
<name>A0A927MTN8_9ACTN</name>
<dbReference type="GO" id="GO:0005524">
    <property type="term" value="F:ATP binding"/>
    <property type="evidence" value="ECO:0007669"/>
    <property type="project" value="UniProtKB-KW"/>
</dbReference>
<keyword evidence="2 5" id="KW-0547">Nucleotide-binding</keyword>
<accession>A0A927MTN8</accession>
<dbReference type="PANTHER" id="PTHR36510:SF1">
    <property type="entry name" value="GLUTAMATE--CYSTEINE LIGASE 2-RELATED"/>
    <property type="match status" value="1"/>
</dbReference>
<keyword evidence="7" id="KW-1185">Reference proteome</keyword>
<dbReference type="Gene3D" id="3.30.590.20">
    <property type="match status" value="1"/>
</dbReference>
<comment type="caution">
    <text evidence="6">The sequence shown here is derived from an EMBL/GenBank/DDBJ whole genome shotgun (WGS) entry which is preliminary data.</text>
</comment>
<dbReference type="GO" id="GO:0004357">
    <property type="term" value="F:glutamate-cysteine ligase activity"/>
    <property type="evidence" value="ECO:0007669"/>
    <property type="project" value="UniProtKB-EC"/>
</dbReference>
<organism evidence="6 7">
    <name type="scientific">Actinopolymorpha pittospori</name>
    <dbReference type="NCBI Taxonomy" id="648752"/>
    <lineage>
        <taxon>Bacteria</taxon>
        <taxon>Bacillati</taxon>
        <taxon>Actinomycetota</taxon>
        <taxon>Actinomycetes</taxon>
        <taxon>Propionibacteriales</taxon>
        <taxon>Actinopolymorphaceae</taxon>
        <taxon>Actinopolymorpha</taxon>
    </lineage>
</organism>
<protein>
    <recommendedName>
        <fullName evidence="5">Putative glutamate--cysteine ligase 2</fullName>
        <ecNumber evidence="5">6.3.2.2</ecNumber>
    </recommendedName>
    <alternativeName>
        <fullName evidence="5">Gamma-glutamylcysteine synthetase 2</fullName>
        <shortName evidence="5">GCS 2</shortName>
        <shortName evidence="5">Gamma-GCS 2</shortName>
    </alternativeName>
</protein>
<dbReference type="HAMAP" id="MF_01609">
    <property type="entry name" value="Glu_cys_ligase_2"/>
    <property type="match status" value="1"/>
</dbReference>
<dbReference type="NCBIfam" id="TIGR02050">
    <property type="entry name" value="gshA_cyan_rel"/>
    <property type="match status" value="1"/>
</dbReference>
<comment type="function">
    <text evidence="5">ATP-dependent carboxylate-amine ligase which exhibits weak glutamate--cysteine ligase activity.</text>
</comment>
<dbReference type="AlphaFoldDB" id="A0A927MTN8"/>
<evidence type="ECO:0000313" key="7">
    <source>
        <dbReference type="Proteomes" id="UP000638648"/>
    </source>
</evidence>
<sequence>MATGEIGETFGIEEEFLLVDPASRLPAPRAQEVLTRAASSDRLPQGALLQLELLPTQLEAASGVCRSLTEAAHHIRTTRAVLCDAAAPDGLRLVSVGYPVLSRDERFAPSAPRFARIAELYGEVARTYQSCGCHVHVGMPDRETAVMVMNHLRPWLPTLLAISVNSPFDNGRDTAYHSWRTIRQAQFPGAGIPPCFRSVREYDTLVRRLVECGHLVDTNMTFWLARPSGRFATLEVRAADAAGTVDDAILQAGLTRALVRTIHVDILAGRPVPEFPDQLAAAAVWSAARYGLEGPGVDPAHGGLVPATDLLRRLLRYVRDALEEAGDLGLVHELVALLRRHGTGAARQRGTATAGPQAVVDMLVAQTAAGCAVGDGS</sequence>
<dbReference type="InterPro" id="IPR050141">
    <property type="entry name" value="GCL_type2/YbdK_subfam"/>
</dbReference>
<keyword evidence="1 5" id="KW-0436">Ligase</keyword>
<dbReference type="NCBIfam" id="NF010041">
    <property type="entry name" value="PRK13517.1-1"/>
    <property type="match status" value="1"/>
</dbReference>
<dbReference type="Pfam" id="PF04107">
    <property type="entry name" value="GCS2"/>
    <property type="match status" value="1"/>
</dbReference>
<dbReference type="InterPro" id="IPR014746">
    <property type="entry name" value="Gln_synth/guanido_kin_cat_dom"/>
</dbReference>
<evidence type="ECO:0000256" key="3">
    <source>
        <dbReference type="ARBA" id="ARBA00022840"/>
    </source>
</evidence>
<dbReference type="InterPro" id="IPR011793">
    <property type="entry name" value="YbdK"/>
</dbReference>
<dbReference type="RefSeq" id="WP_192750191.1">
    <property type="nucleotide sequence ID" value="NZ_BAABJL010000025.1"/>
</dbReference>